<dbReference type="Pfam" id="PF13432">
    <property type="entry name" value="TPR_16"/>
    <property type="match status" value="2"/>
</dbReference>
<organism evidence="5 6">
    <name type="scientific">Fundidesulfovibrio magnetotacticus</name>
    <dbReference type="NCBI Taxonomy" id="2730080"/>
    <lineage>
        <taxon>Bacteria</taxon>
        <taxon>Pseudomonadati</taxon>
        <taxon>Thermodesulfobacteriota</taxon>
        <taxon>Desulfovibrionia</taxon>
        <taxon>Desulfovibrionales</taxon>
        <taxon>Desulfovibrionaceae</taxon>
        <taxon>Fundidesulfovibrio</taxon>
    </lineage>
</organism>
<dbReference type="InterPro" id="IPR011990">
    <property type="entry name" value="TPR-like_helical_dom_sf"/>
</dbReference>
<dbReference type="InterPro" id="IPR051012">
    <property type="entry name" value="CellSynth/LPSAsmb/PSIAsmb"/>
</dbReference>
<evidence type="ECO:0000313" key="5">
    <source>
        <dbReference type="EMBL" id="GFK92581.1"/>
    </source>
</evidence>
<dbReference type="PROSITE" id="PS50005">
    <property type="entry name" value="TPR"/>
    <property type="match status" value="1"/>
</dbReference>
<dbReference type="Gene3D" id="1.25.40.10">
    <property type="entry name" value="Tetratricopeptide repeat domain"/>
    <property type="match status" value="2"/>
</dbReference>
<dbReference type="RefSeq" id="WP_173080779.1">
    <property type="nucleotide sequence ID" value="NZ_BLTE01000001.1"/>
</dbReference>
<keyword evidence="1" id="KW-0677">Repeat</keyword>
<dbReference type="InterPro" id="IPR025137">
    <property type="entry name" value="NfrA_C"/>
</dbReference>
<name>A0A6V8LPV4_9BACT</name>
<dbReference type="Pfam" id="PF13283">
    <property type="entry name" value="NfrA_C"/>
    <property type="match status" value="1"/>
</dbReference>
<proteinExistence type="predicted"/>
<dbReference type="PANTHER" id="PTHR45586">
    <property type="entry name" value="TPR REPEAT-CONTAINING PROTEIN PA4667"/>
    <property type="match status" value="1"/>
</dbReference>
<dbReference type="SMART" id="SM00028">
    <property type="entry name" value="TPR"/>
    <property type="match status" value="3"/>
</dbReference>
<evidence type="ECO:0000313" key="6">
    <source>
        <dbReference type="Proteomes" id="UP000494245"/>
    </source>
</evidence>
<dbReference type="AlphaFoldDB" id="A0A6V8LPV4"/>
<dbReference type="EMBL" id="BLTE01000001">
    <property type="protein sequence ID" value="GFK92581.1"/>
    <property type="molecule type" value="Genomic_DNA"/>
</dbReference>
<evidence type="ECO:0000256" key="3">
    <source>
        <dbReference type="PROSITE-ProRule" id="PRU00339"/>
    </source>
</evidence>
<evidence type="ECO:0000256" key="1">
    <source>
        <dbReference type="ARBA" id="ARBA00022737"/>
    </source>
</evidence>
<keyword evidence="6" id="KW-1185">Reference proteome</keyword>
<protein>
    <submittedName>
        <fullName evidence="5">Bacteriophage adsorption protein A</fullName>
    </submittedName>
</protein>
<evidence type="ECO:0000259" key="4">
    <source>
        <dbReference type="Pfam" id="PF13283"/>
    </source>
</evidence>
<gene>
    <name evidence="5" type="primary">nfrA</name>
    <name evidence="5" type="ORF">NNJEOMEG_00406</name>
</gene>
<feature type="repeat" description="TPR" evidence="3">
    <location>
        <begin position="91"/>
        <end position="124"/>
    </location>
</feature>
<reference evidence="5 6" key="1">
    <citation type="submission" date="2020-04" db="EMBL/GenBank/DDBJ databases">
        <authorList>
            <consortium name="Desulfovibrio sp. FSS-1 genome sequencing consortium"/>
            <person name="Shimoshige H."/>
            <person name="Kobayashi H."/>
            <person name="Maekawa T."/>
        </authorList>
    </citation>
    <scope>NUCLEOTIDE SEQUENCE [LARGE SCALE GENOMIC DNA]</scope>
    <source>
        <strain evidence="5 6">SIID29052-01</strain>
    </source>
</reference>
<evidence type="ECO:0000256" key="2">
    <source>
        <dbReference type="ARBA" id="ARBA00022803"/>
    </source>
</evidence>
<dbReference type="Proteomes" id="UP000494245">
    <property type="component" value="Unassembled WGS sequence"/>
</dbReference>
<dbReference type="SUPFAM" id="SSF48452">
    <property type="entry name" value="TPR-like"/>
    <property type="match status" value="1"/>
</dbReference>
<dbReference type="InterPro" id="IPR019734">
    <property type="entry name" value="TPR_rpt"/>
</dbReference>
<reference evidence="5 6" key="2">
    <citation type="submission" date="2020-05" db="EMBL/GenBank/DDBJ databases">
        <title>Draft genome sequence of Desulfovibrio sp. strainFSS-1.</title>
        <authorList>
            <person name="Shimoshige H."/>
            <person name="Kobayashi H."/>
            <person name="Maekawa T."/>
        </authorList>
    </citation>
    <scope>NUCLEOTIDE SEQUENCE [LARGE SCALE GENOMIC DNA]</scope>
    <source>
        <strain evidence="5 6">SIID29052-01</strain>
    </source>
</reference>
<feature type="domain" description="Bacteriophage N4 adsorption protein A C-terminal" evidence="4">
    <location>
        <begin position="290"/>
        <end position="439"/>
    </location>
</feature>
<comment type="caution">
    <text evidence="5">The sequence shown here is derived from an EMBL/GenBank/DDBJ whole genome shotgun (WGS) entry which is preliminary data.</text>
</comment>
<dbReference type="PANTHER" id="PTHR45586:SF1">
    <property type="entry name" value="LIPOPOLYSACCHARIDE ASSEMBLY PROTEIN B"/>
    <property type="match status" value="1"/>
</dbReference>
<accession>A0A6V8LPV4</accession>
<keyword evidence="2 3" id="KW-0802">TPR repeat</keyword>
<sequence>MKPTFHSLRDAPRIFAAPALVLALAVVLALGVARAMTGPDPVPPPSAKSVQLSRDDQLLLYAELSKTLMELKRPEEAETALQASLALEPTASGYSELAKAYQSQGRNDLAVEEYRKALALREDPQDLADLGYCLLAQGKRKDALTAWDKALALEPERLRLWEDAGYAAMVLARNDAAKQYFKAAIDNQPLYPARDEDEARRTRETVHRLRQEVTKLDESLSLTAYLTYYTSRAGQSDAPGGQGGIYQPSVSGVEAAWTPPVIGLRDDRLFQVVARLNWTLERQSMAFDPDSAQGAVGLRYKPFKSQNVSFGAERLIKIGKNAEDNWLLRAMGSWADGYGLDPERSNWNFSYLYLEADRYLENPARFLFNGEVRQGWSFKVARNATLTPHLVANARIWTPDDNRLSLWEAGVGLSFKYRFNETKYTTPRSYLEVLAQYKAGRLYNRTTDQGVDGLYLTTILRY</sequence>